<dbReference type="EMBL" id="CP013118">
    <property type="protein sequence ID" value="ALO14250.1"/>
    <property type="molecule type" value="Genomic_DNA"/>
</dbReference>
<dbReference type="KEGG" id="blq:L21SP5_00574"/>
<keyword evidence="6 10" id="KW-0560">Oxidoreductase</keyword>
<dbReference type="Gene3D" id="3.40.50.80">
    <property type="entry name" value="Nucleotide-binding domain of ferredoxin-NADP reductase (FNR) module"/>
    <property type="match status" value="1"/>
</dbReference>
<keyword evidence="3" id="KW-0001">2Fe-2S</keyword>
<dbReference type="InterPro" id="IPR050415">
    <property type="entry name" value="MRET"/>
</dbReference>
<dbReference type="GO" id="GO:0051537">
    <property type="term" value="F:2 iron, 2 sulfur cluster binding"/>
    <property type="evidence" value="ECO:0007669"/>
    <property type="project" value="UniProtKB-KW"/>
</dbReference>
<keyword evidence="4" id="KW-0479">Metal-binding</keyword>
<evidence type="ECO:0000256" key="5">
    <source>
        <dbReference type="ARBA" id="ARBA00022827"/>
    </source>
</evidence>
<dbReference type="GO" id="GO:0008860">
    <property type="term" value="F:ferredoxin-NAD+ reductase activity"/>
    <property type="evidence" value="ECO:0007669"/>
    <property type="project" value="UniProtKB-EC"/>
</dbReference>
<dbReference type="RefSeq" id="WP_057951816.1">
    <property type="nucleotide sequence ID" value="NZ_CP013118.1"/>
</dbReference>
<dbReference type="GO" id="GO:0051213">
    <property type="term" value="F:dioxygenase activity"/>
    <property type="evidence" value="ECO:0007669"/>
    <property type="project" value="UniProtKB-KW"/>
</dbReference>
<dbReference type="PROSITE" id="PS51384">
    <property type="entry name" value="FAD_FR"/>
    <property type="match status" value="1"/>
</dbReference>
<dbReference type="EC" id="1.18.1.3" evidence="10"/>
<dbReference type="Gene3D" id="2.40.30.10">
    <property type="entry name" value="Translation factors"/>
    <property type="match status" value="1"/>
</dbReference>
<dbReference type="Pfam" id="PF00175">
    <property type="entry name" value="NAD_binding_1"/>
    <property type="match status" value="1"/>
</dbReference>
<dbReference type="InterPro" id="IPR001433">
    <property type="entry name" value="OxRdtase_FAD/NAD-bd"/>
</dbReference>
<keyword evidence="2" id="KW-0285">Flavoprotein</keyword>
<dbReference type="AlphaFoldDB" id="A0A0S2HW64"/>
<dbReference type="InterPro" id="IPR017938">
    <property type="entry name" value="Riboflavin_synthase-like_b-brl"/>
</dbReference>
<dbReference type="PANTHER" id="PTHR47354">
    <property type="entry name" value="NADH OXIDOREDUCTASE HCR"/>
    <property type="match status" value="1"/>
</dbReference>
<comment type="cofactor">
    <cofactor evidence="1">
        <name>FAD</name>
        <dbReference type="ChEBI" id="CHEBI:57692"/>
    </cofactor>
</comment>
<evidence type="ECO:0000256" key="7">
    <source>
        <dbReference type="ARBA" id="ARBA00023004"/>
    </source>
</evidence>
<evidence type="ECO:0000256" key="6">
    <source>
        <dbReference type="ARBA" id="ARBA00023002"/>
    </source>
</evidence>
<keyword evidence="8" id="KW-0411">Iron-sulfur</keyword>
<dbReference type="Pfam" id="PF08022">
    <property type="entry name" value="FAD_binding_8"/>
    <property type="match status" value="1"/>
</dbReference>
<name>A0A0S2HW64_9BACT</name>
<protein>
    <submittedName>
        <fullName evidence="10">Naphthalene 1,2-dioxygenase system ferredoxin--NAD(+) reductase component</fullName>
        <ecNumber evidence="10">1.18.1.3</ecNumber>
    </submittedName>
</protein>
<dbReference type="STRING" id="1307839.L21SP5_00574"/>
<dbReference type="InterPro" id="IPR039261">
    <property type="entry name" value="FNR_nucleotide-bd"/>
</dbReference>
<keyword evidence="10" id="KW-0223">Dioxygenase</keyword>
<keyword evidence="7" id="KW-0408">Iron</keyword>
<dbReference type="SUPFAM" id="SSF52343">
    <property type="entry name" value="Ferredoxin reductase-like, C-terminal NADP-linked domain"/>
    <property type="match status" value="1"/>
</dbReference>
<evidence type="ECO:0000256" key="8">
    <source>
        <dbReference type="ARBA" id="ARBA00023014"/>
    </source>
</evidence>
<dbReference type="InterPro" id="IPR017927">
    <property type="entry name" value="FAD-bd_FR_type"/>
</dbReference>
<organism evidence="10 11">
    <name type="scientific">Salinivirga cyanobacteriivorans</name>
    <dbReference type="NCBI Taxonomy" id="1307839"/>
    <lineage>
        <taxon>Bacteria</taxon>
        <taxon>Pseudomonadati</taxon>
        <taxon>Bacteroidota</taxon>
        <taxon>Bacteroidia</taxon>
        <taxon>Bacteroidales</taxon>
        <taxon>Salinivirgaceae</taxon>
        <taxon>Salinivirga</taxon>
    </lineage>
</organism>
<dbReference type="CDD" id="cd06196">
    <property type="entry name" value="FNR_like_1"/>
    <property type="match status" value="1"/>
</dbReference>
<evidence type="ECO:0000256" key="4">
    <source>
        <dbReference type="ARBA" id="ARBA00022723"/>
    </source>
</evidence>
<evidence type="ECO:0000313" key="11">
    <source>
        <dbReference type="Proteomes" id="UP000064893"/>
    </source>
</evidence>
<evidence type="ECO:0000313" key="10">
    <source>
        <dbReference type="EMBL" id="ALO14250.1"/>
    </source>
</evidence>
<accession>A0A0S2HW64</accession>
<gene>
    <name evidence="10" type="primary">ndoR</name>
    <name evidence="10" type="ORF">L21SP5_00574</name>
</gene>
<evidence type="ECO:0000256" key="1">
    <source>
        <dbReference type="ARBA" id="ARBA00001974"/>
    </source>
</evidence>
<evidence type="ECO:0000259" key="9">
    <source>
        <dbReference type="PROSITE" id="PS51384"/>
    </source>
</evidence>
<dbReference type="OrthoDB" id="9789468at2"/>
<dbReference type="PANTHER" id="PTHR47354:SF8">
    <property type="entry name" value="1,2-PHENYLACETYL-COA EPOXIDASE, SUBUNIT E"/>
    <property type="match status" value="1"/>
</dbReference>
<feature type="domain" description="FAD-binding FR-type" evidence="9">
    <location>
        <begin position="1"/>
        <end position="100"/>
    </location>
</feature>
<dbReference type="Proteomes" id="UP000064893">
    <property type="component" value="Chromosome"/>
</dbReference>
<dbReference type="InterPro" id="IPR013112">
    <property type="entry name" value="FAD-bd_8"/>
</dbReference>
<dbReference type="PATRIC" id="fig|1307839.3.peg.619"/>
<keyword evidence="11" id="KW-1185">Reference proteome</keyword>
<evidence type="ECO:0000256" key="2">
    <source>
        <dbReference type="ARBA" id="ARBA00022630"/>
    </source>
</evidence>
<proteinExistence type="predicted"/>
<dbReference type="GO" id="GO:0046872">
    <property type="term" value="F:metal ion binding"/>
    <property type="evidence" value="ECO:0007669"/>
    <property type="project" value="UniProtKB-KW"/>
</dbReference>
<evidence type="ECO:0000256" key="3">
    <source>
        <dbReference type="ARBA" id="ARBA00022714"/>
    </source>
</evidence>
<reference evidence="10 11" key="1">
    <citation type="submission" date="2015-11" db="EMBL/GenBank/DDBJ databases">
        <title>Description and complete genome sequence of a novel strain predominating in hypersaline microbial mats and representing a new family of the Bacteriodetes phylum.</title>
        <authorList>
            <person name="Spring S."/>
            <person name="Bunk B."/>
            <person name="Sproer C."/>
            <person name="Klenk H.-P."/>
        </authorList>
    </citation>
    <scope>NUCLEOTIDE SEQUENCE [LARGE SCALE GENOMIC DNA]</scope>
    <source>
        <strain evidence="10 11">L21-Spi-D4</strain>
    </source>
</reference>
<dbReference type="SUPFAM" id="SSF63380">
    <property type="entry name" value="Riboflavin synthase domain-like"/>
    <property type="match status" value="1"/>
</dbReference>
<sequence>MTHTVRIIAIDNVTHDVKRIVAEKPEGYTFEPGQATEVAINKEGFKDEKRPFTFTSLPEDEHLELTIKMYEREGVTQEFDNLQTNDELLIGDSWGTISYKGPGYFIAGGAGVTPFIAILRKLEKDGKIEGNTLLYSNKKERDIILEIELRQMLGLKFVNTLTQEKNEQYFHGRIDKKFLQDHVKDFSKYFYVCGTMEMTEQILKTLKDLGVKEDQLVYEQ</sequence>
<keyword evidence="5" id="KW-0274">FAD</keyword>
<dbReference type="GO" id="GO:0050660">
    <property type="term" value="F:flavin adenine dinucleotide binding"/>
    <property type="evidence" value="ECO:0007669"/>
    <property type="project" value="TreeGrafter"/>
</dbReference>